<dbReference type="AlphaFoldDB" id="A0A1H6UJX2"/>
<dbReference type="Gene3D" id="3.40.50.880">
    <property type="match status" value="1"/>
</dbReference>
<gene>
    <name evidence="1" type="ORF">SAMN04487834_103518</name>
</gene>
<dbReference type="GO" id="GO:0016740">
    <property type="term" value="F:transferase activity"/>
    <property type="evidence" value="ECO:0007669"/>
    <property type="project" value="UniProtKB-KW"/>
</dbReference>
<name>A0A1H6UJX2_9FIRM</name>
<dbReference type="SUPFAM" id="SSF52317">
    <property type="entry name" value="Class I glutamine amidotransferase-like"/>
    <property type="match status" value="1"/>
</dbReference>
<dbReference type="InterPro" id="IPR011697">
    <property type="entry name" value="Peptidase_C26"/>
</dbReference>
<keyword evidence="1" id="KW-0315">Glutamine amidotransferase</keyword>
<dbReference type="Pfam" id="PF07722">
    <property type="entry name" value="Peptidase_C26"/>
    <property type="match status" value="1"/>
</dbReference>
<dbReference type="OrthoDB" id="9813383at2"/>
<dbReference type="EMBL" id="FNYK01000035">
    <property type="protein sequence ID" value="SEI92623.1"/>
    <property type="molecule type" value="Genomic_DNA"/>
</dbReference>
<proteinExistence type="predicted"/>
<accession>A0A1H6UJX2</accession>
<dbReference type="eggNOG" id="COG2071">
    <property type="taxonomic scope" value="Bacteria"/>
</dbReference>
<dbReference type="CDD" id="cd01745">
    <property type="entry name" value="GATase1_2"/>
    <property type="match status" value="1"/>
</dbReference>
<dbReference type="RefSeq" id="WP_074732288.1">
    <property type="nucleotide sequence ID" value="NZ_FNYK01000035.1"/>
</dbReference>
<reference evidence="2" key="1">
    <citation type="submission" date="2016-10" db="EMBL/GenBank/DDBJ databases">
        <authorList>
            <person name="Varghese N."/>
        </authorList>
    </citation>
    <scope>NUCLEOTIDE SEQUENCE [LARGE SCALE GENOMIC DNA]</scope>
    <source>
        <strain evidence="2">DSM 20406</strain>
    </source>
</reference>
<dbReference type="InterPro" id="IPR029062">
    <property type="entry name" value="Class_I_gatase-like"/>
</dbReference>
<dbReference type="GO" id="GO:0016811">
    <property type="term" value="F:hydrolase activity, acting on carbon-nitrogen (but not peptide) bonds, in linear amides"/>
    <property type="evidence" value="ECO:0007669"/>
    <property type="project" value="InterPro"/>
</dbReference>
<evidence type="ECO:0000313" key="2">
    <source>
        <dbReference type="Proteomes" id="UP000183028"/>
    </source>
</evidence>
<dbReference type="STRING" id="322505.SAMN04487836_13419"/>
<dbReference type="PANTHER" id="PTHR43235">
    <property type="entry name" value="GLUTAMINE AMIDOTRANSFERASE PB2B2.05-RELATED"/>
    <property type="match status" value="1"/>
</dbReference>
<organism evidence="1 2">
    <name type="scientific">Sharpea azabuensis</name>
    <dbReference type="NCBI Taxonomy" id="322505"/>
    <lineage>
        <taxon>Bacteria</taxon>
        <taxon>Bacillati</taxon>
        <taxon>Bacillota</taxon>
        <taxon>Erysipelotrichia</taxon>
        <taxon>Erysipelotrichales</taxon>
        <taxon>Coprobacillaceae</taxon>
        <taxon>Sharpea</taxon>
    </lineage>
</organism>
<dbReference type="PANTHER" id="PTHR43235:SF1">
    <property type="entry name" value="GLUTAMINE AMIDOTRANSFERASE PB2B2.05-RELATED"/>
    <property type="match status" value="1"/>
</dbReference>
<dbReference type="GO" id="GO:0005829">
    <property type="term" value="C:cytosol"/>
    <property type="evidence" value="ECO:0007669"/>
    <property type="project" value="TreeGrafter"/>
</dbReference>
<evidence type="ECO:0000313" key="1">
    <source>
        <dbReference type="EMBL" id="SEI92623.1"/>
    </source>
</evidence>
<keyword evidence="1" id="KW-0808">Transferase</keyword>
<keyword evidence="2" id="KW-1185">Reference proteome</keyword>
<dbReference type="InterPro" id="IPR044668">
    <property type="entry name" value="PuuD-like"/>
</dbReference>
<dbReference type="PROSITE" id="PS51273">
    <property type="entry name" value="GATASE_TYPE_1"/>
    <property type="match status" value="1"/>
</dbReference>
<dbReference type="Proteomes" id="UP000183028">
    <property type="component" value="Unassembled WGS sequence"/>
</dbReference>
<protein>
    <submittedName>
        <fullName evidence="1">Putative glutamine amidotransferase</fullName>
    </submittedName>
</protein>
<sequence>MKPIIGIVALYDEKRHSYWMLPEYTEAINKSGGIPIILPYNVDIEAIMPHLDGVLFTGGQDINPLLYGEDLLERCGPYLEARDYFEIKLMKEVLDQDMPALCICRGLQLLNVIHGGTLYQDLPSLHPSSIKHDMLKPYDAPCHQVTLQQDTPLQKLLKQDTIGVNSRHHQAIKQLGNHLEVMATSEDGLIEAIDASNKTFIWGIQWHPEHSFHNDEKSRLIFQQFITSTKTAGQ</sequence>